<dbReference type="AlphaFoldDB" id="A0A9P4MJ23"/>
<dbReference type="InterPro" id="IPR032466">
    <property type="entry name" value="Metal_Hydrolase"/>
</dbReference>
<dbReference type="PANTHER" id="PTHR32027:SF0">
    <property type="entry name" value="CYTOSINE DEAMINASE"/>
    <property type="match status" value="1"/>
</dbReference>
<evidence type="ECO:0000313" key="1">
    <source>
        <dbReference type="EMBL" id="KAF2149351.1"/>
    </source>
</evidence>
<dbReference type="Proteomes" id="UP000799439">
    <property type="component" value="Unassembled WGS sequence"/>
</dbReference>
<reference evidence="1" key="1">
    <citation type="journal article" date="2020" name="Stud. Mycol.">
        <title>101 Dothideomycetes genomes: a test case for predicting lifestyles and emergence of pathogens.</title>
        <authorList>
            <person name="Haridas S."/>
            <person name="Albert R."/>
            <person name="Binder M."/>
            <person name="Bloem J."/>
            <person name="Labutti K."/>
            <person name="Salamov A."/>
            <person name="Andreopoulos B."/>
            <person name="Baker S."/>
            <person name="Barry K."/>
            <person name="Bills G."/>
            <person name="Bluhm B."/>
            <person name="Cannon C."/>
            <person name="Castanera R."/>
            <person name="Culley D."/>
            <person name="Daum C."/>
            <person name="Ezra D."/>
            <person name="Gonzalez J."/>
            <person name="Henrissat B."/>
            <person name="Kuo A."/>
            <person name="Liang C."/>
            <person name="Lipzen A."/>
            <person name="Lutzoni F."/>
            <person name="Magnuson J."/>
            <person name="Mondo S."/>
            <person name="Nolan M."/>
            <person name="Ohm R."/>
            <person name="Pangilinan J."/>
            <person name="Park H.-J."/>
            <person name="Ramirez L."/>
            <person name="Alfaro M."/>
            <person name="Sun H."/>
            <person name="Tritt A."/>
            <person name="Yoshinaga Y."/>
            <person name="Zwiers L.-H."/>
            <person name="Turgeon B."/>
            <person name="Goodwin S."/>
            <person name="Spatafora J."/>
            <person name="Crous P."/>
            <person name="Grigoriev I."/>
        </authorList>
    </citation>
    <scope>NUCLEOTIDE SEQUENCE</scope>
    <source>
        <strain evidence="1">CBS 260.36</strain>
    </source>
</reference>
<dbReference type="InterPro" id="IPR052349">
    <property type="entry name" value="Metallo-hydrolase_Enzymes"/>
</dbReference>
<dbReference type="GO" id="GO:0016814">
    <property type="term" value="F:hydrolase activity, acting on carbon-nitrogen (but not peptide) bonds, in cyclic amidines"/>
    <property type="evidence" value="ECO:0007669"/>
    <property type="project" value="TreeGrafter"/>
</dbReference>
<comment type="caution">
    <text evidence="1">The sequence shown here is derived from an EMBL/GenBank/DDBJ whole genome shotgun (WGS) entry which is preliminary data.</text>
</comment>
<keyword evidence="1" id="KW-0378">Hydrolase</keyword>
<dbReference type="Gene3D" id="3.20.20.140">
    <property type="entry name" value="Metal-dependent hydrolases"/>
    <property type="match status" value="1"/>
</dbReference>
<organism evidence="1 2">
    <name type="scientific">Myriangium duriaei CBS 260.36</name>
    <dbReference type="NCBI Taxonomy" id="1168546"/>
    <lineage>
        <taxon>Eukaryota</taxon>
        <taxon>Fungi</taxon>
        <taxon>Dikarya</taxon>
        <taxon>Ascomycota</taxon>
        <taxon>Pezizomycotina</taxon>
        <taxon>Dothideomycetes</taxon>
        <taxon>Dothideomycetidae</taxon>
        <taxon>Myriangiales</taxon>
        <taxon>Myriangiaceae</taxon>
        <taxon>Myriangium</taxon>
    </lineage>
</organism>
<gene>
    <name evidence="1" type="ORF">K461DRAFT_45107</name>
</gene>
<sequence length="456" mass="51089">MHEQMTILRNVLVDGTIKGARIRGTSVDVDIKDGHIESIHESRRLDEPNESKSGRSFSASGGLLAPSLCHPHVHLDKAFILSHPRYRHLQITEGTFQEAMELTSEAKKSFTRDDLIQRGQRLIEESWQAGVTHMRAFVEVDEIVGMSCVEAGAELKKMAAEKGLCHVQLCAFAQLPLHPSDASGDKIRSLMQQAMQPQHLVDVVGSTPYVEKDRSDEIANIKWMIDLALKHDKHLDFHLDYNVNPDTEPTVFEVVRLLKESEWAIRTRKCIVFGHCTRQLYFDMSQWQHLASQIGDLPISFVGLPTSDLYMMKTPSQQRPTTIMESRTTLPIPQMIQKYGLNCAIGMNNIGNAFTPQGVCDPLFLANLGVAIYHTGTVKDARLLYECISTRARAAIGLASSSHDGDYDFTLDILPGQRADLILFQPPPEGFEGEENIEDKVYYYSAAPRTALWSGN</sequence>
<name>A0A9P4MJ23_9PEZI</name>
<dbReference type="SUPFAM" id="SSF51556">
    <property type="entry name" value="Metallo-dependent hydrolases"/>
    <property type="match status" value="1"/>
</dbReference>
<protein>
    <submittedName>
        <fullName evidence="1">Metallo-dependent hydrolase</fullName>
    </submittedName>
</protein>
<dbReference type="OrthoDB" id="10266980at2759"/>
<accession>A0A9P4MJ23</accession>
<evidence type="ECO:0000313" key="2">
    <source>
        <dbReference type="Proteomes" id="UP000799439"/>
    </source>
</evidence>
<dbReference type="PANTHER" id="PTHR32027">
    <property type="entry name" value="CYTOSINE DEAMINASE"/>
    <property type="match status" value="1"/>
</dbReference>
<dbReference type="EMBL" id="ML996091">
    <property type="protein sequence ID" value="KAF2149351.1"/>
    <property type="molecule type" value="Genomic_DNA"/>
</dbReference>
<proteinExistence type="predicted"/>
<keyword evidence="2" id="KW-1185">Reference proteome</keyword>